<gene>
    <name evidence="2" type="ORF">JMN37_04840</name>
</gene>
<dbReference type="AlphaFoldDB" id="A0AAW5HVI2"/>
<proteinExistence type="inferred from homology"/>
<dbReference type="InterPro" id="IPR000600">
    <property type="entry name" value="ROK"/>
</dbReference>
<dbReference type="RefSeq" id="WP_252931187.1">
    <property type="nucleotide sequence ID" value="NZ_JAEUWV010000004.1"/>
</dbReference>
<dbReference type="EMBL" id="JAEUWV010000004">
    <property type="protein sequence ID" value="MCO6394307.1"/>
    <property type="molecule type" value="Genomic_DNA"/>
</dbReference>
<organism evidence="2 3">
    <name type="scientific">Corynebacterium lipophilum</name>
    <dbReference type="NCBI Taxonomy" id="2804918"/>
    <lineage>
        <taxon>Bacteria</taxon>
        <taxon>Bacillati</taxon>
        <taxon>Actinomycetota</taxon>
        <taxon>Actinomycetes</taxon>
        <taxon>Mycobacteriales</taxon>
        <taxon>Corynebacteriaceae</taxon>
        <taxon>Corynebacterium</taxon>
    </lineage>
</organism>
<reference evidence="2 3" key="1">
    <citation type="submission" date="2021-01" db="EMBL/GenBank/DDBJ databases">
        <title>Identification and Characterization of Corynebacterium sp.</title>
        <authorList>
            <person name="Luo Q."/>
            <person name="Qu P."/>
            <person name="Chen Q."/>
        </authorList>
    </citation>
    <scope>NUCLEOTIDE SEQUENCE [LARGE SCALE GENOMIC DNA]</scope>
    <source>
        <strain evidence="2 3">MC-18</strain>
    </source>
</reference>
<evidence type="ECO:0000256" key="1">
    <source>
        <dbReference type="ARBA" id="ARBA00006479"/>
    </source>
</evidence>
<dbReference type="Gene3D" id="3.30.420.40">
    <property type="match status" value="1"/>
</dbReference>
<accession>A0AAW5HVI2</accession>
<name>A0AAW5HVI2_9CORY</name>
<keyword evidence="3" id="KW-1185">Reference proteome</keyword>
<dbReference type="CDD" id="cd23763">
    <property type="entry name" value="ASKHA_ATPase_ROK"/>
    <property type="match status" value="1"/>
</dbReference>
<dbReference type="Pfam" id="PF00480">
    <property type="entry name" value="ROK"/>
    <property type="match status" value="1"/>
</dbReference>
<comment type="caution">
    <text evidence="2">The sequence shown here is derived from an EMBL/GenBank/DDBJ whole genome shotgun (WGS) entry which is preliminary data.</text>
</comment>
<dbReference type="PANTHER" id="PTHR18964">
    <property type="entry name" value="ROK (REPRESSOR, ORF, KINASE) FAMILY"/>
    <property type="match status" value="1"/>
</dbReference>
<sequence length="356" mass="37697">MPATRTAFHHPITPAAKCLHLIRLQEQCVRRDLIAATGLSQPTITRAVTALANSGYIVERGDLSESTGRGRPTMPLELGEPNSLYAGVAVGTLSTYIALFDLKGRTLRSIDVDIPVAHMSPDDFVQHIMAGLHRLSAGMGRPLATVGVTTSGTVNEDGEVTAANLGWHGVPIRQQMREQFGVPVEVVSISQAIVGSEMQSSLDIDTPPVMALFADDSLACAMSTPTGVMAIDVASDHLTTQGLLNAIGQSAVQSLQEVVALAEQQSATRQALDQRARGLGSLVATLADAHTPSTVVVAGSAFIDDPQAPATFARTVVSEAERAPKLRMIPSHREIVRDIARAVALDKVLREPLCLV</sequence>
<evidence type="ECO:0000313" key="2">
    <source>
        <dbReference type="EMBL" id="MCO6394307.1"/>
    </source>
</evidence>
<dbReference type="PANTHER" id="PTHR18964:SF149">
    <property type="entry name" value="BIFUNCTIONAL UDP-N-ACETYLGLUCOSAMINE 2-EPIMERASE_N-ACETYLMANNOSAMINE KINASE"/>
    <property type="match status" value="1"/>
</dbReference>
<dbReference type="Gene3D" id="1.10.10.10">
    <property type="entry name" value="Winged helix-like DNA-binding domain superfamily/Winged helix DNA-binding domain"/>
    <property type="match status" value="1"/>
</dbReference>
<dbReference type="InterPro" id="IPR036390">
    <property type="entry name" value="WH_DNA-bd_sf"/>
</dbReference>
<comment type="similarity">
    <text evidence="1">Belongs to the ROK (NagC/XylR) family.</text>
</comment>
<evidence type="ECO:0000313" key="3">
    <source>
        <dbReference type="Proteomes" id="UP001205920"/>
    </source>
</evidence>
<dbReference type="SUPFAM" id="SSF53067">
    <property type="entry name" value="Actin-like ATPase domain"/>
    <property type="match status" value="1"/>
</dbReference>
<protein>
    <submittedName>
        <fullName evidence="2">ROK family transcriptional regulator</fullName>
    </submittedName>
</protein>
<dbReference type="InterPro" id="IPR043129">
    <property type="entry name" value="ATPase_NBD"/>
</dbReference>
<dbReference type="InterPro" id="IPR036388">
    <property type="entry name" value="WH-like_DNA-bd_sf"/>
</dbReference>
<dbReference type="Proteomes" id="UP001205920">
    <property type="component" value="Unassembled WGS sequence"/>
</dbReference>
<dbReference type="SUPFAM" id="SSF46785">
    <property type="entry name" value="Winged helix' DNA-binding domain"/>
    <property type="match status" value="1"/>
</dbReference>